<feature type="region of interest" description="Disordered" evidence="1">
    <location>
        <begin position="101"/>
        <end position="124"/>
    </location>
</feature>
<evidence type="ECO:0000313" key="2">
    <source>
        <dbReference type="EMBL" id="KAK7496343.1"/>
    </source>
</evidence>
<reference evidence="2 3" key="1">
    <citation type="journal article" date="2023" name="Sci. Data">
        <title>Genome assembly of the Korean intertidal mud-creeper Batillaria attramentaria.</title>
        <authorList>
            <person name="Patra A.K."/>
            <person name="Ho P.T."/>
            <person name="Jun S."/>
            <person name="Lee S.J."/>
            <person name="Kim Y."/>
            <person name="Won Y.J."/>
        </authorList>
    </citation>
    <scope>NUCLEOTIDE SEQUENCE [LARGE SCALE GENOMIC DNA]</scope>
    <source>
        <strain evidence="2">Wonlab-2016</strain>
    </source>
</reference>
<evidence type="ECO:0000256" key="1">
    <source>
        <dbReference type="SAM" id="MobiDB-lite"/>
    </source>
</evidence>
<comment type="caution">
    <text evidence="2">The sequence shown here is derived from an EMBL/GenBank/DDBJ whole genome shotgun (WGS) entry which is preliminary data.</text>
</comment>
<sequence>MEQGWQTTNIMMLQVPKVQAADRLPVPPSYPLPSGRHENPAVSKSKTFSLFQTQSKKHGFPTPSDVRKVNAPAATKTVVDALQISVSFWLLGNRAAFTVRGPITPKGPASVGSKPRRCSGSSAGCLEEKHSCTVGESTDSFGG</sequence>
<accession>A0ABD0LAF0</accession>
<proteinExistence type="predicted"/>
<dbReference type="AlphaFoldDB" id="A0ABD0LAF0"/>
<gene>
    <name evidence="2" type="ORF">BaRGS_00012508</name>
</gene>
<name>A0ABD0LAF0_9CAEN</name>
<keyword evidence="3" id="KW-1185">Reference proteome</keyword>
<protein>
    <submittedName>
        <fullName evidence="2">Uncharacterized protein</fullName>
    </submittedName>
</protein>
<evidence type="ECO:0000313" key="3">
    <source>
        <dbReference type="Proteomes" id="UP001519460"/>
    </source>
</evidence>
<organism evidence="2 3">
    <name type="scientific">Batillaria attramentaria</name>
    <dbReference type="NCBI Taxonomy" id="370345"/>
    <lineage>
        <taxon>Eukaryota</taxon>
        <taxon>Metazoa</taxon>
        <taxon>Spiralia</taxon>
        <taxon>Lophotrochozoa</taxon>
        <taxon>Mollusca</taxon>
        <taxon>Gastropoda</taxon>
        <taxon>Caenogastropoda</taxon>
        <taxon>Sorbeoconcha</taxon>
        <taxon>Cerithioidea</taxon>
        <taxon>Batillariidae</taxon>
        <taxon>Batillaria</taxon>
    </lineage>
</organism>
<dbReference type="Proteomes" id="UP001519460">
    <property type="component" value="Unassembled WGS sequence"/>
</dbReference>
<dbReference type="EMBL" id="JACVVK020000068">
    <property type="protein sequence ID" value="KAK7496343.1"/>
    <property type="molecule type" value="Genomic_DNA"/>
</dbReference>